<evidence type="ECO:0000313" key="1">
    <source>
        <dbReference type="EMBL" id="QYA18310.1"/>
    </source>
</evidence>
<protein>
    <submittedName>
        <fullName evidence="1">Uncharacterized protein</fullName>
    </submittedName>
</protein>
<organism evidence="1">
    <name type="scientific">Clandestinovirus</name>
    <dbReference type="NCBI Taxonomy" id="2831644"/>
    <lineage>
        <taxon>Viruses</taxon>
    </lineage>
</organism>
<sequence length="113" mass="12861">MFPPNNIQMSSIRDHPWYQRALPKLTCKCTFCKDAFEMDVKEPEYIHTMAGTRISILGSGDDLLYFTLNGTMVPLDTIRDSVDTVPQLTVDEKQTTTNTGLDQLTNRLDTLLF</sequence>
<dbReference type="EMBL" id="MZ420154">
    <property type="protein sequence ID" value="QYA18310.1"/>
    <property type="molecule type" value="Genomic_DNA"/>
</dbReference>
<gene>
    <name evidence="1" type="ORF">KOM_12_40</name>
</gene>
<proteinExistence type="predicted"/>
<accession>A0A8F8KPB3</accession>
<name>A0A8F8KPB3_9VIRU</name>
<reference evidence="1" key="1">
    <citation type="submission" date="2021-06" db="EMBL/GenBank/DDBJ databases">
        <authorList>
            <person name="Rolland C."/>
        </authorList>
    </citation>
    <scope>NUCLEOTIDE SEQUENCE</scope>
    <source>
        <strain evidence="1">347.936635</strain>
    </source>
</reference>